<dbReference type="EMBL" id="CP001841">
    <property type="protein sequence ID" value="AEF81654.1"/>
    <property type="molecule type" value="Genomic_DNA"/>
</dbReference>
<dbReference type="PANTHER" id="PTHR30204:SF83">
    <property type="entry name" value="TRANSCRIPTIONAL REGULATOR, MERR FAMILY"/>
    <property type="match status" value="1"/>
</dbReference>
<keyword evidence="1" id="KW-0238">DNA-binding</keyword>
<feature type="domain" description="HTH merR-type" evidence="3">
    <location>
        <begin position="6"/>
        <end position="75"/>
    </location>
</feature>
<dbReference type="AlphaFoldDB" id="F5YB54"/>
<dbReference type="Pfam" id="PF13411">
    <property type="entry name" value="MerR_1"/>
    <property type="match status" value="1"/>
</dbReference>
<dbReference type="Proteomes" id="UP000009222">
    <property type="component" value="Chromosome"/>
</dbReference>
<sequence>MEKAVAYTIKQVSEKTFLPPHVLRYYENEGLLPSISRSRNGVRRYSDEDLEWIGLICCLKNTGMSIKQIKNFVELSVKGDKTLKQRVEMLQEHKKNVEEQIREMHQHLEKVTCKIEKFSKQYKKYAEGLNAKSVQKGVKLS</sequence>
<dbReference type="GO" id="GO:0003700">
    <property type="term" value="F:DNA-binding transcription factor activity"/>
    <property type="evidence" value="ECO:0007669"/>
    <property type="project" value="InterPro"/>
</dbReference>
<feature type="coiled-coil region" evidence="2">
    <location>
        <begin position="80"/>
        <end position="114"/>
    </location>
</feature>
<dbReference type="CDD" id="cd01109">
    <property type="entry name" value="HTH_YyaN"/>
    <property type="match status" value="1"/>
</dbReference>
<dbReference type="GO" id="GO:0003677">
    <property type="term" value="F:DNA binding"/>
    <property type="evidence" value="ECO:0007669"/>
    <property type="project" value="UniProtKB-KW"/>
</dbReference>
<gene>
    <name evidence="4" type="ordered locus">TREAZ_3016</name>
</gene>
<dbReference type="SMART" id="SM00422">
    <property type="entry name" value="HTH_MERR"/>
    <property type="match status" value="1"/>
</dbReference>
<dbReference type="STRING" id="545695.TREAZ_3016"/>
<dbReference type="eggNOG" id="COG0789">
    <property type="taxonomic scope" value="Bacteria"/>
</dbReference>
<keyword evidence="5" id="KW-1185">Reference proteome</keyword>
<dbReference type="RefSeq" id="WP_015712535.1">
    <property type="nucleotide sequence ID" value="NC_015577.1"/>
</dbReference>
<reference evidence="4 5" key="2">
    <citation type="journal article" date="2011" name="ISME J.">
        <title>RNA-seq reveals cooperative metabolic interactions between two termite-gut spirochete species in co-culture.</title>
        <authorList>
            <person name="Rosenthal A.Z."/>
            <person name="Matson E.G."/>
            <person name="Eldar A."/>
            <person name="Leadbetter J.R."/>
        </authorList>
    </citation>
    <scope>NUCLEOTIDE SEQUENCE [LARGE SCALE GENOMIC DNA]</scope>
    <source>
        <strain evidence="5">ATCC BAA-888 / DSM 13862 / ZAS-9</strain>
    </source>
</reference>
<dbReference type="SUPFAM" id="SSF46955">
    <property type="entry name" value="Putative DNA-binding domain"/>
    <property type="match status" value="1"/>
</dbReference>
<dbReference type="InterPro" id="IPR009061">
    <property type="entry name" value="DNA-bd_dom_put_sf"/>
</dbReference>
<keyword evidence="2" id="KW-0175">Coiled coil</keyword>
<evidence type="ECO:0000259" key="3">
    <source>
        <dbReference type="PROSITE" id="PS50937"/>
    </source>
</evidence>
<dbReference type="InParanoid" id="F5YB54"/>
<dbReference type="Gene3D" id="1.10.1660.10">
    <property type="match status" value="1"/>
</dbReference>
<organism evidence="4 5">
    <name type="scientific">Leadbettera azotonutricia (strain ATCC BAA-888 / DSM 13862 / ZAS-9)</name>
    <name type="common">Treponema azotonutricium</name>
    <dbReference type="NCBI Taxonomy" id="545695"/>
    <lineage>
        <taxon>Bacteria</taxon>
        <taxon>Pseudomonadati</taxon>
        <taxon>Spirochaetota</taxon>
        <taxon>Spirochaetia</taxon>
        <taxon>Spirochaetales</taxon>
        <taxon>Breznakiellaceae</taxon>
        <taxon>Leadbettera</taxon>
    </lineage>
</organism>
<reference evidence="5" key="1">
    <citation type="submission" date="2009-12" db="EMBL/GenBank/DDBJ databases">
        <title>Complete sequence of Treponema azotonutricium strain ZAS-9.</title>
        <authorList>
            <person name="Tetu S.G."/>
            <person name="Matson E."/>
            <person name="Ren Q."/>
            <person name="Seshadri R."/>
            <person name="Elbourne L."/>
            <person name="Hassan K.A."/>
            <person name="Durkin A."/>
            <person name="Radune D."/>
            <person name="Mohamoud Y."/>
            <person name="Shay R."/>
            <person name="Jin S."/>
            <person name="Zhang X."/>
            <person name="Lucey K."/>
            <person name="Ballor N.R."/>
            <person name="Ottesen E."/>
            <person name="Rosenthal R."/>
            <person name="Allen A."/>
            <person name="Leadbetter J.R."/>
            <person name="Paulsen I.T."/>
        </authorList>
    </citation>
    <scope>NUCLEOTIDE SEQUENCE [LARGE SCALE GENOMIC DNA]</scope>
    <source>
        <strain evidence="5">ATCC BAA-888 / DSM 13862 / ZAS-9</strain>
    </source>
</reference>
<accession>F5YB54</accession>
<dbReference type="OrthoDB" id="9814833at2"/>
<dbReference type="HOGENOM" id="CLU_060077_8_0_12"/>
<dbReference type="InterPro" id="IPR047057">
    <property type="entry name" value="MerR_fam"/>
</dbReference>
<dbReference type="PANTHER" id="PTHR30204">
    <property type="entry name" value="REDOX-CYCLING DRUG-SENSING TRANSCRIPTIONAL ACTIVATOR SOXR"/>
    <property type="match status" value="1"/>
</dbReference>
<protein>
    <submittedName>
        <fullName evidence="4">SoxR protein</fullName>
    </submittedName>
</protein>
<dbReference type="KEGG" id="taz:TREAZ_3016"/>
<proteinExistence type="predicted"/>
<evidence type="ECO:0000256" key="1">
    <source>
        <dbReference type="ARBA" id="ARBA00023125"/>
    </source>
</evidence>
<name>F5YB54_LEAAZ</name>
<evidence type="ECO:0000256" key="2">
    <source>
        <dbReference type="SAM" id="Coils"/>
    </source>
</evidence>
<dbReference type="InterPro" id="IPR000551">
    <property type="entry name" value="MerR-type_HTH_dom"/>
</dbReference>
<dbReference type="PROSITE" id="PS50937">
    <property type="entry name" value="HTH_MERR_2"/>
    <property type="match status" value="1"/>
</dbReference>
<evidence type="ECO:0000313" key="5">
    <source>
        <dbReference type="Proteomes" id="UP000009222"/>
    </source>
</evidence>
<evidence type="ECO:0000313" key="4">
    <source>
        <dbReference type="EMBL" id="AEF81654.1"/>
    </source>
</evidence>
<dbReference type="FunCoup" id="F5YB54">
    <property type="interactions" value="21"/>
</dbReference>